<dbReference type="InterPro" id="IPR029045">
    <property type="entry name" value="ClpP/crotonase-like_dom_sf"/>
</dbReference>
<dbReference type="PANTHER" id="PTHR42987:SF4">
    <property type="entry name" value="PROTEASE SOHB-RELATED"/>
    <property type="match status" value="1"/>
</dbReference>
<evidence type="ECO:0000259" key="3">
    <source>
        <dbReference type="Pfam" id="PF01343"/>
    </source>
</evidence>
<protein>
    <submittedName>
        <fullName evidence="4">Protease-4</fullName>
    </submittedName>
</protein>
<dbReference type="InterPro" id="IPR033855">
    <property type="entry name" value="Protein_C"/>
</dbReference>
<dbReference type="RefSeq" id="WP_089680267.1">
    <property type="nucleotide sequence ID" value="NZ_FNFO01000002.1"/>
</dbReference>
<dbReference type="AlphaFoldDB" id="A0A1G9B795"/>
<evidence type="ECO:0000256" key="1">
    <source>
        <dbReference type="ARBA" id="ARBA00008683"/>
    </source>
</evidence>
<dbReference type="STRING" id="1075417.SAMN05421823_102535"/>
<dbReference type="Pfam" id="PF01343">
    <property type="entry name" value="Peptidase_S49"/>
    <property type="match status" value="1"/>
</dbReference>
<keyword evidence="4" id="KW-0378">Hydrolase</keyword>
<reference evidence="4 5" key="1">
    <citation type="submission" date="2016-10" db="EMBL/GenBank/DDBJ databases">
        <authorList>
            <person name="de Groot N.N."/>
        </authorList>
    </citation>
    <scope>NUCLEOTIDE SEQUENCE [LARGE SCALE GENOMIC DNA]</scope>
    <source>
        <strain evidence="4 5">DSM 25186</strain>
    </source>
</reference>
<dbReference type="EMBL" id="FNFO01000002">
    <property type="protein sequence ID" value="SDK35369.1"/>
    <property type="molecule type" value="Genomic_DNA"/>
</dbReference>
<gene>
    <name evidence="4" type="ORF">SAMN05421823_102535</name>
</gene>
<keyword evidence="5" id="KW-1185">Reference proteome</keyword>
<dbReference type="OrthoDB" id="1490107at2"/>
<dbReference type="Gene3D" id="3.90.226.10">
    <property type="entry name" value="2-enoyl-CoA Hydratase, Chain A, domain 1"/>
    <property type="match status" value="1"/>
</dbReference>
<dbReference type="PANTHER" id="PTHR42987">
    <property type="entry name" value="PEPTIDASE S49"/>
    <property type="match status" value="1"/>
</dbReference>
<proteinExistence type="inferred from homology"/>
<keyword evidence="4" id="KW-0645">Protease</keyword>
<sequence>MRNFHLLHAIRRGVWYIDADAVQTLLPYSAAFLKGQEVRMYDEDREEREMKNQPYALCAAAATASPDRYKSYDEAPKNSVAVIPLLGALTKYDYCYEPGMLTRGAQIQQADGHPNIAAILLRIDSPGGSADGLKTLADLIKNTEKPIVAFVNGMMCSAAMWLGSACDLIIASDDLNIIGSIGCMMAWADVKPYYEEMGVKFHEVYAEQSKDKNKTSRDANTGHYKPLQEELLNPAAAMFISAIKANRPDVSDDALTGKTYLNEDAQARGLIDEIGTFDYAVQRASGLARTHAPASQTQSSNKTQNQMKLKSAWTSLLAVFGISLAADATTSEHQVDMTEETLEKLNAELAAKAAVEAQLTEANATAEARQKQIEALTAQVTSLTQERDEARAEAAAYGAQPGERPTHPVQRKTDAIDSRKDVSQETIDALPHNAALDADPRFAARPTAND</sequence>
<comment type="similarity">
    <text evidence="1">Belongs to the peptidase S49 family.</text>
</comment>
<name>A0A1G9B795_9BACT</name>
<feature type="domain" description="Peptidase S49" evidence="3">
    <location>
        <begin position="141"/>
        <end position="288"/>
    </location>
</feature>
<evidence type="ECO:0000313" key="4">
    <source>
        <dbReference type="EMBL" id="SDK35369.1"/>
    </source>
</evidence>
<dbReference type="Proteomes" id="UP000198510">
    <property type="component" value="Unassembled WGS sequence"/>
</dbReference>
<evidence type="ECO:0000313" key="5">
    <source>
        <dbReference type="Proteomes" id="UP000198510"/>
    </source>
</evidence>
<dbReference type="GO" id="GO:0006508">
    <property type="term" value="P:proteolysis"/>
    <property type="evidence" value="ECO:0007669"/>
    <property type="project" value="UniProtKB-KW"/>
</dbReference>
<dbReference type="GO" id="GO:0008233">
    <property type="term" value="F:peptidase activity"/>
    <property type="evidence" value="ECO:0007669"/>
    <property type="project" value="UniProtKB-KW"/>
</dbReference>
<dbReference type="InterPro" id="IPR002142">
    <property type="entry name" value="Peptidase_S49"/>
</dbReference>
<evidence type="ECO:0000256" key="2">
    <source>
        <dbReference type="SAM" id="MobiDB-lite"/>
    </source>
</evidence>
<dbReference type="SUPFAM" id="SSF52096">
    <property type="entry name" value="ClpP/crotonase"/>
    <property type="match status" value="1"/>
</dbReference>
<dbReference type="CDD" id="cd07022">
    <property type="entry name" value="S49_Sppa_36K_type"/>
    <property type="match status" value="1"/>
</dbReference>
<organism evidence="4 5">
    <name type="scientific">Catalinimonas alkaloidigena</name>
    <dbReference type="NCBI Taxonomy" id="1075417"/>
    <lineage>
        <taxon>Bacteria</taxon>
        <taxon>Pseudomonadati</taxon>
        <taxon>Bacteroidota</taxon>
        <taxon>Cytophagia</taxon>
        <taxon>Cytophagales</taxon>
        <taxon>Catalimonadaceae</taxon>
        <taxon>Catalinimonas</taxon>
    </lineage>
</organism>
<accession>A0A1G9B795</accession>
<feature type="region of interest" description="Disordered" evidence="2">
    <location>
        <begin position="390"/>
        <end position="450"/>
    </location>
</feature>
<feature type="compositionally biased region" description="Basic and acidic residues" evidence="2">
    <location>
        <begin position="411"/>
        <end position="423"/>
    </location>
</feature>